<accession>W2TK11</accession>
<evidence type="ECO:0000313" key="1">
    <source>
        <dbReference type="EMBL" id="ETN81516.1"/>
    </source>
</evidence>
<organism evidence="1 2">
    <name type="scientific">Necator americanus</name>
    <name type="common">Human hookworm</name>
    <dbReference type="NCBI Taxonomy" id="51031"/>
    <lineage>
        <taxon>Eukaryota</taxon>
        <taxon>Metazoa</taxon>
        <taxon>Ecdysozoa</taxon>
        <taxon>Nematoda</taxon>
        <taxon>Chromadorea</taxon>
        <taxon>Rhabditida</taxon>
        <taxon>Rhabditina</taxon>
        <taxon>Rhabditomorpha</taxon>
        <taxon>Strongyloidea</taxon>
        <taxon>Ancylostomatidae</taxon>
        <taxon>Bunostominae</taxon>
        <taxon>Necator</taxon>
    </lineage>
</organism>
<gene>
    <name evidence="1" type="ORF">NECAME_17894</name>
</gene>
<dbReference type="KEGG" id="nai:NECAME_17894"/>
<keyword evidence="2" id="KW-1185">Reference proteome</keyword>
<proteinExistence type="predicted"/>
<sequence>MYLNSTLATCELDVSLRNELSYSQPLFPFGICTVCPKLPLRIGYCKQAPYVVLSANFCPGGHAYG</sequence>
<dbReference type="Proteomes" id="UP000053676">
    <property type="component" value="Unassembled WGS sequence"/>
</dbReference>
<dbReference type="EMBL" id="KI658713">
    <property type="protein sequence ID" value="ETN81516.1"/>
    <property type="molecule type" value="Genomic_DNA"/>
</dbReference>
<protein>
    <submittedName>
        <fullName evidence="1">Uncharacterized protein</fullName>
    </submittedName>
</protein>
<evidence type="ECO:0000313" key="2">
    <source>
        <dbReference type="Proteomes" id="UP000053676"/>
    </source>
</evidence>
<dbReference type="AlphaFoldDB" id="W2TK11"/>
<name>W2TK11_NECAM</name>
<reference evidence="2" key="1">
    <citation type="journal article" date="2014" name="Nat. Genet.">
        <title>Genome of the human hookworm Necator americanus.</title>
        <authorList>
            <person name="Tang Y.T."/>
            <person name="Gao X."/>
            <person name="Rosa B.A."/>
            <person name="Abubucker S."/>
            <person name="Hallsworth-Pepin K."/>
            <person name="Martin J."/>
            <person name="Tyagi R."/>
            <person name="Heizer E."/>
            <person name="Zhang X."/>
            <person name="Bhonagiri-Palsikar V."/>
            <person name="Minx P."/>
            <person name="Warren W.C."/>
            <person name="Wang Q."/>
            <person name="Zhan B."/>
            <person name="Hotez P.J."/>
            <person name="Sternberg P.W."/>
            <person name="Dougall A."/>
            <person name="Gaze S.T."/>
            <person name="Mulvenna J."/>
            <person name="Sotillo J."/>
            <person name="Ranganathan S."/>
            <person name="Rabelo E.M."/>
            <person name="Wilson R.K."/>
            <person name="Felgner P.L."/>
            <person name="Bethony J."/>
            <person name="Hawdon J.M."/>
            <person name="Gasser R.B."/>
            <person name="Loukas A."/>
            <person name="Mitreva M."/>
        </authorList>
    </citation>
    <scope>NUCLEOTIDE SEQUENCE [LARGE SCALE GENOMIC DNA]</scope>
</reference>